<evidence type="ECO:0000313" key="4">
    <source>
        <dbReference type="Proteomes" id="UP000799118"/>
    </source>
</evidence>
<feature type="compositionally biased region" description="Polar residues" evidence="2">
    <location>
        <begin position="44"/>
        <end position="54"/>
    </location>
</feature>
<accession>A0A6A4HUN0</accession>
<keyword evidence="1" id="KW-0175">Coiled coil</keyword>
<evidence type="ECO:0000313" key="3">
    <source>
        <dbReference type="EMBL" id="KAE9401896.1"/>
    </source>
</evidence>
<evidence type="ECO:0000256" key="1">
    <source>
        <dbReference type="SAM" id="Coils"/>
    </source>
</evidence>
<evidence type="ECO:0000256" key="2">
    <source>
        <dbReference type="SAM" id="MobiDB-lite"/>
    </source>
</evidence>
<dbReference type="EMBL" id="ML769441">
    <property type="protein sequence ID" value="KAE9401896.1"/>
    <property type="molecule type" value="Genomic_DNA"/>
</dbReference>
<keyword evidence="4" id="KW-1185">Reference proteome</keyword>
<feature type="coiled-coil region" evidence="1">
    <location>
        <begin position="167"/>
        <end position="194"/>
    </location>
</feature>
<organism evidence="3 4">
    <name type="scientific">Gymnopus androsaceus JB14</name>
    <dbReference type="NCBI Taxonomy" id="1447944"/>
    <lineage>
        <taxon>Eukaryota</taxon>
        <taxon>Fungi</taxon>
        <taxon>Dikarya</taxon>
        <taxon>Basidiomycota</taxon>
        <taxon>Agaricomycotina</taxon>
        <taxon>Agaricomycetes</taxon>
        <taxon>Agaricomycetidae</taxon>
        <taxon>Agaricales</taxon>
        <taxon>Marasmiineae</taxon>
        <taxon>Omphalotaceae</taxon>
        <taxon>Gymnopus</taxon>
    </lineage>
</organism>
<gene>
    <name evidence="3" type="ORF">BT96DRAFT_991730</name>
</gene>
<dbReference type="AlphaFoldDB" id="A0A6A4HUN0"/>
<feature type="compositionally biased region" description="Low complexity" evidence="2">
    <location>
        <begin position="25"/>
        <end position="43"/>
    </location>
</feature>
<name>A0A6A4HUN0_9AGAR</name>
<feature type="region of interest" description="Disordered" evidence="2">
    <location>
        <begin position="1"/>
        <end position="64"/>
    </location>
</feature>
<sequence length="210" mass="22649">MQNVHGDSPFGGGPSPTPNPASGGFTPHSQFPQSQFPFLPQGSGYSQNPQTQPQGFHPSGLSFGSIQSMTGSNPNYAAGYNPTAMAMPPYLQMLVPGYNPGANMQLSYPGGSMVNPWIFNEQLSTVLHARHTCPQCDATVSHILMAVADNDTSYNAASTDNLAGEDLMSLNRHIGEMEAQLASERNAYDNLRRASNDDRLDSDQLRIEQD</sequence>
<reference evidence="3" key="1">
    <citation type="journal article" date="2019" name="Environ. Microbiol.">
        <title>Fungal ecological strategies reflected in gene transcription - a case study of two litter decomposers.</title>
        <authorList>
            <person name="Barbi F."/>
            <person name="Kohler A."/>
            <person name="Barry K."/>
            <person name="Baskaran P."/>
            <person name="Daum C."/>
            <person name="Fauchery L."/>
            <person name="Ihrmark K."/>
            <person name="Kuo A."/>
            <person name="LaButti K."/>
            <person name="Lipzen A."/>
            <person name="Morin E."/>
            <person name="Grigoriev I.V."/>
            <person name="Henrissat B."/>
            <person name="Lindahl B."/>
            <person name="Martin F."/>
        </authorList>
    </citation>
    <scope>NUCLEOTIDE SEQUENCE</scope>
    <source>
        <strain evidence="3">JB14</strain>
    </source>
</reference>
<dbReference type="Proteomes" id="UP000799118">
    <property type="component" value="Unassembled WGS sequence"/>
</dbReference>
<protein>
    <submittedName>
        <fullName evidence="3">Uncharacterized protein</fullName>
    </submittedName>
</protein>
<proteinExistence type="predicted"/>